<comment type="caution">
    <text evidence="1">The sequence shown here is derived from an EMBL/GenBank/DDBJ whole genome shotgun (WGS) entry which is preliminary data.</text>
</comment>
<sequence>MRSALRSLWPPPLVLAVVAGGRQFYVTVAGVDPTALPSPARVVEHGGLNRGDLWAQTLSTLQETLLGFALSIAAA</sequence>
<dbReference type="Proteomes" id="UP001354649">
    <property type="component" value="Unassembled WGS sequence"/>
</dbReference>
<evidence type="ECO:0000313" key="1">
    <source>
        <dbReference type="EMBL" id="MEE4587228.1"/>
    </source>
</evidence>
<dbReference type="EMBL" id="JAZBJQ010000023">
    <property type="protein sequence ID" value="MEE4587228.1"/>
    <property type="molecule type" value="Genomic_DNA"/>
</dbReference>
<evidence type="ECO:0000313" key="2">
    <source>
        <dbReference type="Proteomes" id="UP001354649"/>
    </source>
</evidence>
<dbReference type="AlphaFoldDB" id="A0ABD5JFN0"/>
<gene>
    <name evidence="1" type="ORF">V2K49_29610</name>
</gene>
<protein>
    <recommendedName>
        <fullName evidence="3">ABC transmembrane type-1 domain-containing protein</fullName>
    </recommendedName>
</protein>
<organism evidence="1 2">
    <name type="scientific">Streptomyces antimycoticus</name>
    <dbReference type="NCBI Taxonomy" id="68175"/>
    <lineage>
        <taxon>Bacteria</taxon>
        <taxon>Bacillati</taxon>
        <taxon>Actinomycetota</taxon>
        <taxon>Actinomycetes</taxon>
        <taxon>Kitasatosporales</taxon>
        <taxon>Streptomycetaceae</taxon>
        <taxon>Streptomyces</taxon>
        <taxon>Streptomyces violaceusniger group</taxon>
    </lineage>
</organism>
<proteinExistence type="predicted"/>
<dbReference type="GeneID" id="97436739"/>
<name>A0ABD5JFN0_9ACTN</name>
<accession>A0ABD5JFN0</accession>
<dbReference type="RefSeq" id="WP_236670299.1">
    <property type="nucleotide sequence ID" value="NZ_CP108856.1"/>
</dbReference>
<evidence type="ECO:0008006" key="3">
    <source>
        <dbReference type="Google" id="ProtNLM"/>
    </source>
</evidence>
<reference evidence="1 2" key="1">
    <citation type="submission" date="2023-11" db="EMBL/GenBank/DDBJ databases">
        <title>30 novel species of actinomycetes from the DSMZ collection.</title>
        <authorList>
            <person name="Nouioui I."/>
        </authorList>
    </citation>
    <scope>NUCLEOTIDE SEQUENCE [LARGE SCALE GENOMIC DNA]</scope>
    <source>
        <strain evidence="1 2">DSM 41602</strain>
    </source>
</reference>